<keyword evidence="3" id="KW-1185">Reference proteome</keyword>
<dbReference type="EMBL" id="JADCUA010000023">
    <property type="protein sequence ID" value="KAH9832000.1"/>
    <property type="molecule type" value="Genomic_DNA"/>
</dbReference>
<feature type="chain" id="PRO_5047440977" evidence="1">
    <location>
        <begin position="17"/>
        <end position="189"/>
    </location>
</feature>
<evidence type="ECO:0000256" key="1">
    <source>
        <dbReference type="SAM" id="SignalP"/>
    </source>
</evidence>
<organism evidence="2 3">
    <name type="scientific">Rhodofomes roseus</name>
    <dbReference type="NCBI Taxonomy" id="34475"/>
    <lineage>
        <taxon>Eukaryota</taxon>
        <taxon>Fungi</taxon>
        <taxon>Dikarya</taxon>
        <taxon>Basidiomycota</taxon>
        <taxon>Agaricomycotina</taxon>
        <taxon>Agaricomycetes</taxon>
        <taxon>Polyporales</taxon>
        <taxon>Rhodofomes</taxon>
    </lineage>
</organism>
<reference evidence="2 3" key="1">
    <citation type="journal article" date="2021" name="Environ. Microbiol.">
        <title>Gene family expansions and transcriptome signatures uncover fungal adaptations to wood decay.</title>
        <authorList>
            <person name="Hage H."/>
            <person name="Miyauchi S."/>
            <person name="Viragh M."/>
            <person name="Drula E."/>
            <person name="Min B."/>
            <person name="Chaduli D."/>
            <person name="Navarro D."/>
            <person name="Favel A."/>
            <person name="Norest M."/>
            <person name="Lesage-Meessen L."/>
            <person name="Balint B."/>
            <person name="Merenyi Z."/>
            <person name="de Eugenio L."/>
            <person name="Morin E."/>
            <person name="Martinez A.T."/>
            <person name="Baldrian P."/>
            <person name="Stursova M."/>
            <person name="Martinez M.J."/>
            <person name="Novotny C."/>
            <person name="Magnuson J.K."/>
            <person name="Spatafora J.W."/>
            <person name="Maurice S."/>
            <person name="Pangilinan J."/>
            <person name="Andreopoulos W."/>
            <person name="LaButti K."/>
            <person name="Hundley H."/>
            <person name="Na H."/>
            <person name="Kuo A."/>
            <person name="Barry K."/>
            <person name="Lipzen A."/>
            <person name="Henrissat B."/>
            <person name="Riley R."/>
            <person name="Ahrendt S."/>
            <person name="Nagy L.G."/>
            <person name="Grigoriev I.V."/>
            <person name="Martin F."/>
            <person name="Rosso M.N."/>
        </authorList>
    </citation>
    <scope>NUCLEOTIDE SEQUENCE [LARGE SCALE GENOMIC DNA]</scope>
    <source>
        <strain evidence="2 3">CIRM-BRFM 1785</strain>
    </source>
</reference>
<feature type="signal peptide" evidence="1">
    <location>
        <begin position="1"/>
        <end position="16"/>
    </location>
</feature>
<evidence type="ECO:0000313" key="3">
    <source>
        <dbReference type="Proteomes" id="UP000814176"/>
    </source>
</evidence>
<dbReference type="RefSeq" id="XP_047775046.1">
    <property type="nucleotide sequence ID" value="XM_047924805.1"/>
</dbReference>
<dbReference type="Proteomes" id="UP000814176">
    <property type="component" value="Unassembled WGS sequence"/>
</dbReference>
<accession>A0ABQ8K4V6</accession>
<proteinExistence type="predicted"/>
<name>A0ABQ8K4V6_9APHY</name>
<gene>
    <name evidence="2" type="ORF">C8Q71DRAFT_779081</name>
</gene>
<sequence length="189" mass="20828">MLSDLILVSLIILSSSLPVWREKVAGARVSLQKRISLTRVNGTVDRDMVIRHRDWVRTKHRNNAVSIDSASNVEDYIDDGARVVETAPTSKIGSRRMPPGHISLSTHNHGPPNGPAWTGTIWIGTPGQPFLINFTPVPATSGYRLHLARTAPRPISTMNTVRLRKISSLGHSAKYSPITYKSPATYTQT</sequence>
<protein>
    <submittedName>
        <fullName evidence="2">Uncharacterized protein</fullName>
    </submittedName>
</protein>
<dbReference type="GeneID" id="72005537"/>
<evidence type="ECO:0000313" key="2">
    <source>
        <dbReference type="EMBL" id="KAH9832000.1"/>
    </source>
</evidence>
<comment type="caution">
    <text evidence="2">The sequence shown here is derived from an EMBL/GenBank/DDBJ whole genome shotgun (WGS) entry which is preliminary data.</text>
</comment>
<keyword evidence="1" id="KW-0732">Signal</keyword>